<proteinExistence type="predicted"/>
<organism evidence="1 2">
    <name type="scientific">Yersinia enterocolitica LC20</name>
    <dbReference type="NCBI Taxonomy" id="1443113"/>
    <lineage>
        <taxon>Bacteria</taxon>
        <taxon>Pseudomonadati</taxon>
        <taxon>Pseudomonadota</taxon>
        <taxon>Gammaproteobacteria</taxon>
        <taxon>Enterobacterales</taxon>
        <taxon>Yersiniaceae</taxon>
        <taxon>Yersinia</taxon>
    </lineage>
</organism>
<reference evidence="1 2" key="1">
    <citation type="submission" date="2017-11" db="EMBL/GenBank/DDBJ databases">
        <title>The complete genome sequence and comparative genome analysis of Yersinia enterocolitica strain LC20.</title>
        <authorList>
            <person name="Shi G."/>
            <person name="Su M."/>
            <person name="Liang J."/>
            <person name="Gu W."/>
            <person name="Xiao Y."/>
            <person name="Zhang Z."/>
            <person name="Qiu H."/>
            <person name="Duan R."/>
            <person name="Zhang Z."/>
            <person name="Li Y."/>
            <person name="Zhang X."/>
            <person name="Ling Y."/>
            <person name="Song L."/>
            <person name="Chen M."/>
            <person name="Zhao Y."/>
            <person name="Wu J."/>
            <person name="Jing H."/>
            <person name="Xiao J."/>
            <person name="Wang X."/>
        </authorList>
    </citation>
    <scope>NUCLEOTIDE SEQUENCE [LARGE SCALE GENOMIC DNA]</scope>
    <source>
        <strain evidence="1 2">LC20</strain>
        <plasmid evidence="2">Plasmid1_80k</plasmid>
    </source>
</reference>
<geneLocation type="plasmid" evidence="2">
    <name>Plasmid1_80k</name>
</geneLocation>
<accession>A0A7U5SUI8</accession>
<protein>
    <submittedName>
        <fullName evidence="1">Uncharacterized protein</fullName>
    </submittedName>
</protein>
<dbReference type="Proteomes" id="UP000230961">
    <property type="component" value="Plasmid p1_80K"/>
</dbReference>
<dbReference type="KEGG" id="yel:LC20_09295"/>
<keyword evidence="1" id="KW-0614">Plasmid</keyword>
<evidence type="ECO:0000313" key="2">
    <source>
        <dbReference type="Proteomes" id="UP000230961"/>
    </source>
</evidence>
<dbReference type="AlphaFoldDB" id="A0A7U5SUI8"/>
<evidence type="ECO:0000313" key="1">
    <source>
        <dbReference type="EMBL" id="ATX63039.1"/>
    </source>
</evidence>
<dbReference type="EMBL" id="CP007449">
    <property type="protein sequence ID" value="ATX63039.1"/>
    <property type="molecule type" value="Genomic_DNA"/>
</dbReference>
<gene>
    <name evidence="1" type="ORF">LC20_09295</name>
</gene>
<name>A0A7U5SUI8_YEREN</name>
<sequence length="80" mass="8375">MATSAPGGCWPGSESGAGVRQLQAAVVDVHHQTVAVRHETRIAGFGEAWPAPWRGLSVVGLDDPAMPGSRRGTRALSLSW</sequence>